<evidence type="ECO:0000256" key="2">
    <source>
        <dbReference type="ARBA" id="ARBA00023242"/>
    </source>
</evidence>
<protein>
    <recommendedName>
        <fullName evidence="4">Chromo domain-containing protein</fullName>
    </recommendedName>
</protein>
<evidence type="ECO:0000256" key="3">
    <source>
        <dbReference type="SAM" id="MobiDB-lite"/>
    </source>
</evidence>
<evidence type="ECO:0000313" key="5">
    <source>
        <dbReference type="Ensembl" id="ENSOANP00000052202.1"/>
    </source>
</evidence>
<feature type="compositionally biased region" description="Basic and acidic residues" evidence="3">
    <location>
        <begin position="321"/>
        <end position="342"/>
    </location>
</feature>
<feature type="compositionally biased region" description="Basic and acidic residues" evidence="3">
    <location>
        <begin position="147"/>
        <end position="157"/>
    </location>
</feature>
<reference evidence="5" key="2">
    <citation type="submission" date="2025-08" db="UniProtKB">
        <authorList>
            <consortium name="Ensembl"/>
        </authorList>
    </citation>
    <scope>IDENTIFICATION</scope>
    <source>
        <strain evidence="5">Glennie</strain>
    </source>
</reference>
<dbReference type="PANTHER" id="PTHR43684">
    <property type="match status" value="1"/>
</dbReference>
<reference evidence="5" key="3">
    <citation type="submission" date="2025-09" db="UniProtKB">
        <authorList>
            <consortium name="Ensembl"/>
        </authorList>
    </citation>
    <scope>IDENTIFICATION</scope>
    <source>
        <strain evidence="5">Glennie</strain>
    </source>
</reference>
<dbReference type="GO" id="GO:0003714">
    <property type="term" value="F:transcription corepressor activity"/>
    <property type="evidence" value="ECO:0000318"/>
    <property type="project" value="GO_Central"/>
</dbReference>
<dbReference type="Ensembl" id="ENSOANT00000073769.1">
    <property type="protein sequence ID" value="ENSOANP00000052202.1"/>
    <property type="gene ID" value="ENSOANG00000045253.1"/>
</dbReference>
<feature type="region of interest" description="Disordered" evidence="3">
    <location>
        <begin position="1"/>
        <end position="47"/>
    </location>
</feature>
<dbReference type="AlphaFoldDB" id="A0A6I8PHV3"/>
<dbReference type="PROSITE" id="PS00598">
    <property type="entry name" value="CHROMO_1"/>
    <property type="match status" value="1"/>
</dbReference>
<dbReference type="InterPro" id="IPR000953">
    <property type="entry name" value="Chromo/chromo_shadow_dom"/>
</dbReference>
<feature type="compositionally biased region" description="Gly residues" evidence="3">
    <location>
        <begin position="1"/>
        <end position="15"/>
    </location>
</feature>
<dbReference type="OMA" id="GIEMHEL"/>
<dbReference type="PROSITE" id="PS50013">
    <property type="entry name" value="CHROMO_2"/>
    <property type="match status" value="1"/>
</dbReference>
<feature type="compositionally biased region" description="Basic and acidic residues" evidence="3">
    <location>
        <begin position="190"/>
        <end position="234"/>
    </location>
</feature>
<feature type="compositionally biased region" description="Basic and acidic residues" evidence="3">
    <location>
        <begin position="269"/>
        <end position="290"/>
    </location>
</feature>
<dbReference type="PANTHER" id="PTHR43684:SF2">
    <property type="entry name" value="CHROMODOMAIN Y-LIKE PROTEIN 2"/>
    <property type="match status" value="1"/>
</dbReference>
<dbReference type="InterPro" id="IPR023779">
    <property type="entry name" value="Chromodomain_CS"/>
</dbReference>
<evidence type="ECO:0000256" key="1">
    <source>
        <dbReference type="ARBA" id="ARBA00004123"/>
    </source>
</evidence>
<dbReference type="Bgee" id="ENSOANG00000045253">
    <property type="expression patterns" value="Expressed in fibroblast and 8 other cell types or tissues"/>
</dbReference>
<reference evidence="5 6" key="1">
    <citation type="journal article" date="2008" name="Nature">
        <title>Genome analysis of the platypus reveals unique signatures of evolution.</title>
        <authorList>
            <person name="Warren W.C."/>
            <person name="Hillier L.W."/>
            <person name="Marshall Graves J.A."/>
            <person name="Birney E."/>
            <person name="Ponting C.P."/>
            <person name="Grutzner F."/>
            <person name="Belov K."/>
            <person name="Miller W."/>
            <person name="Clarke L."/>
            <person name="Chinwalla A.T."/>
            <person name="Yang S.P."/>
            <person name="Heger A."/>
            <person name="Locke D.P."/>
            <person name="Miethke P."/>
            <person name="Waters P.D."/>
            <person name="Veyrunes F."/>
            <person name="Fulton L."/>
            <person name="Fulton B."/>
            <person name="Graves T."/>
            <person name="Wallis J."/>
            <person name="Puente X.S."/>
            <person name="Lopez-Otin C."/>
            <person name="Ordonez G.R."/>
            <person name="Eichler E.E."/>
            <person name="Chen L."/>
            <person name="Cheng Z."/>
            <person name="Deakin J.E."/>
            <person name="Alsop A."/>
            <person name="Thompson K."/>
            <person name="Kirby P."/>
            <person name="Papenfuss A.T."/>
            <person name="Wakefield M.J."/>
            <person name="Olender T."/>
            <person name="Lancet D."/>
            <person name="Huttley G.A."/>
            <person name="Smit A.F."/>
            <person name="Pask A."/>
            <person name="Temple-Smith P."/>
            <person name="Batzer M.A."/>
            <person name="Walker J.A."/>
            <person name="Konkel M.K."/>
            <person name="Harris R.S."/>
            <person name="Whittington C.M."/>
            <person name="Wong E.S."/>
            <person name="Gemmell N.J."/>
            <person name="Buschiazzo E."/>
            <person name="Vargas Jentzsch I.M."/>
            <person name="Merkel A."/>
            <person name="Schmitz J."/>
            <person name="Zemann A."/>
            <person name="Churakov G."/>
            <person name="Kriegs J.O."/>
            <person name="Brosius J."/>
            <person name="Murchison E.P."/>
            <person name="Sachidanandam R."/>
            <person name="Smith C."/>
            <person name="Hannon G.J."/>
            <person name="Tsend-Ayush E."/>
            <person name="McMillan D."/>
            <person name="Attenborough R."/>
            <person name="Rens W."/>
            <person name="Ferguson-Smith M."/>
            <person name="Lefevre C.M."/>
            <person name="Sharp J.A."/>
            <person name="Nicholas K.R."/>
            <person name="Ray D.A."/>
            <person name="Kube M."/>
            <person name="Reinhardt R."/>
            <person name="Pringle T.H."/>
            <person name="Taylor J."/>
            <person name="Jones R.C."/>
            <person name="Nixon B."/>
            <person name="Dacheux J.L."/>
            <person name="Niwa H."/>
            <person name="Sekita Y."/>
            <person name="Huang X."/>
            <person name="Stark A."/>
            <person name="Kheradpour P."/>
            <person name="Kellis M."/>
            <person name="Flicek P."/>
            <person name="Chen Y."/>
            <person name="Webber C."/>
            <person name="Hardison R."/>
            <person name="Nelson J."/>
            <person name="Hallsworth-Pepin K."/>
            <person name="Delehaunty K."/>
            <person name="Markovic C."/>
            <person name="Minx P."/>
            <person name="Feng Y."/>
            <person name="Kremitzki C."/>
            <person name="Mitreva M."/>
            <person name="Glasscock J."/>
            <person name="Wylie T."/>
            <person name="Wohldmann P."/>
            <person name="Thiru P."/>
            <person name="Nhan M.N."/>
            <person name="Pohl C.S."/>
            <person name="Smith S.M."/>
            <person name="Hou S."/>
            <person name="Nefedov M."/>
            <person name="de Jong P.J."/>
            <person name="Renfree M.B."/>
            <person name="Mardis E.R."/>
            <person name="Wilson R.K."/>
        </authorList>
    </citation>
    <scope>NUCLEOTIDE SEQUENCE [LARGE SCALE GENOMIC DNA]</scope>
    <source>
        <strain evidence="5 6">Glennie</strain>
    </source>
</reference>
<dbReference type="Gene3D" id="2.40.50.40">
    <property type="match status" value="1"/>
</dbReference>
<feature type="compositionally biased region" description="Low complexity" evidence="3">
    <location>
        <begin position="175"/>
        <end position="184"/>
    </location>
</feature>
<sequence>MAAAGGSGSGSGAAGGCQVTVTEADPGVPEADEPVRAAESDEDEEDVFEVEKILDVKSEAGKILYKVRWKGYTSDDDTWEPEIHLEDCKEVLLEFRKIVDNKAKPVKKDIQKLSLSEDVFEADSDSDWQSETKDDTSPKKKKKKSRHREDKSPDDLKKKKLKSGKLKEKPKMELDSSSESLILDAKPKKRILETKEDLKDSKKPKKEDLKELKKVKKTEIKDTKTKAKEDCKENKKIKKEKLGDSQVEADCSSLVDDFSPLLTDDDQEDLHSDGREEKQKVPVGKDKLEQDVVEDATSDPQLEGTPSAEEGAKRKKKKLRKAEENKEESRRIENKDLCVERKSIHKKQKGQAKVSPGVDKLLSGFGHIPKSLKPGTEERSRRSTDQLGEVNDWMVCGASWGRNHLRQAGCQDVSTCSYVNVIRVEFKLTSDKFQPPPAGRSHSIF</sequence>
<dbReference type="InterPro" id="IPR023780">
    <property type="entry name" value="Chromo_domain"/>
</dbReference>
<comment type="subcellular location">
    <subcellularLocation>
        <location evidence="1">Nucleus</location>
    </subcellularLocation>
</comment>
<keyword evidence="6" id="KW-1185">Reference proteome</keyword>
<evidence type="ECO:0000259" key="4">
    <source>
        <dbReference type="PROSITE" id="PS50013"/>
    </source>
</evidence>
<proteinExistence type="predicted"/>
<dbReference type="Pfam" id="PF00385">
    <property type="entry name" value="Chromo"/>
    <property type="match status" value="1"/>
</dbReference>
<feature type="compositionally biased region" description="Basic and acidic residues" evidence="3">
    <location>
        <begin position="165"/>
        <end position="174"/>
    </location>
</feature>
<dbReference type="Proteomes" id="UP000002279">
    <property type="component" value="Chromosome 20"/>
</dbReference>
<evidence type="ECO:0000313" key="6">
    <source>
        <dbReference type="Proteomes" id="UP000002279"/>
    </source>
</evidence>
<dbReference type="SMART" id="SM00298">
    <property type="entry name" value="CHROMO"/>
    <property type="match status" value="1"/>
</dbReference>
<accession>A0A6I8PHV3</accession>
<dbReference type="SUPFAM" id="SSF54160">
    <property type="entry name" value="Chromo domain-like"/>
    <property type="match status" value="1"/>
</dbReference>
<dbReference type="FunFam" id="2.40.50.40:FF:000022">
    <property type="entry name" value="M-phase phosphoprotein 8"/>
    <property type="match status" value="1"/>
</dbReference>
<dbReference type="InterPro" id="IPR016197">
    <property type="entry name" value="Chromo-like_dom_sf"/>
</dbReference>
<dbReference type="InterPro" id="IPR051053">
    <property type="entry name" value="ECH/Chromodomain_protein"/>
</dbReference>
<feature type="domain" description="Chromo" evidence="4">
    <location>
        <begin position="48"/>
        <end position="107"/>
    </location>
</feature>
<feature type="compositionally biased region" description="Basic and acidic residues" evidence="3">
    <location>
        <begin position="375"/>
        <end position="384"/>
    </location>
</feature>
<dbReference type="GeneTree" id="ENSGT00730000111087"/>
<dbReference type="GO" id="GO:0005634">
    <property type="term" value="C:nucleus"/>
    <property type="evidence" value="ECO:0000318"/>
    <property type="project" value="GO_Central"/>
</dbReference>
<name>A0A6I8PHV3_ORNAN</name>
<dbReference type="InParanoid" id="A0A6I8PHV3"/>
<keyword evidence="2" id="KW-0539">Nucleus</keyword>
<feature type="region of interest" description="Disordered" evidence="3">
    <location>
        <begin position="120"/>
        <end position="385"/>
    </location>
</feature>
<organism evidence="5 6">
    <name type="scientific">Ornithorhynchus anatinus</name>
    <name type="common">Duckbill platypus</name>
    <dbReference type="NCBI Taxonomy" id="9258"/>
    <lineage>
        <taxon>Eukaryota</taxon>
        <taxon>Metazoa</taxon>
        <taxon>Chordata</taxon>
        <taxon>Craniata</taxon>
        <taxon>Vertebrata</taxon>
        <taxon>Euteleostomi</taxon>
        <taxon>Mammalia</taxon>
        <taxon>Monotremata</taxon>
        <taxon>Ornithorhynchidae</taxon>
        <taxon>Ornithorhynchus</taxon>
    </lineage>
</organism>